<dbReference type="AlphaFoldDB" id="A0A8D8D5S7"/>
<reference evidence="2" key="1">
    <citation type="submission" date="2021-05" db="EMBL/GenBank/DDBJ databases">
        <authorList>
            <person name="Alioto T."/>
            <person name="Alioto T."/>
            <person name="Gomez Garrido J."/>
        </authorList>
    </citation>
    <scope>NUCLEOTIDE SEQUENCE</scope>
</reference>
<dbReference type="EMBL" id="HBUE01151479">
    <property type="protein sequence ID" value="CAG6505488.1"/>
    <property type="molecule type" value="Transcribed_RNA"/>
</dbReference>
<accession>A0A8D8D5S7</accession>
<name>A0A8D8D5S7_CULPI</name>
<dbReference type="EMBL" id="HBUE01256480">
    <property type="protein sequence ID" value="CAG6556787.1"/>
    <property type="molecule type" value="Transcribed_RNA"/>
</dbReference>
<keyword evidence="1" id="KW-0472">Membrane</keyword>
<evidence type="ECO:0000313" key="2">
    <source>
        <dbReference type="EMBL" id="CAG6505488.1"/>
    </source>
</evidence>
<proteinExistence type="predicted"/>
<evidence type="ECO:0000256" key="1">
    <source>
        <dbReference type="SAM" id="Phobius"/>
    </source>
</evidence>
<protein>
    <submittedName>
        <fullName evidence="2">(northern house mosquito) hypothetical protein</fullName>
    </submittedName>
</protein>
<feature type="transmembrane region" description="Helical" evidence="1">
    <location>
        <begin position="46"/>
        <end position="64"/>
    </location>
</feature>
<feature type="transmembrane region" description="Helical" evidence="1">
    <location>
        <begin position="70"/>
        <end position="102"/>
    </location>
</feature>
<keyword evidence="1" id="KW-0812">Transmembrane</keyword>
<keyword evidence="1" id="KW-1133">Transmembrane helix</keyword>
<sequence length="118" mass="13481">MTNNFFIKRGRCWRTTLTTQSYVPAAHCDDRRQHQADAGRARQRRFVVVTLCFIVLLTVYRGTQPVHGSVVLYILICLVCSINVVTRSCPALFFIVTILIICEGQNVTNRKLHKMALI</sequence>
<organism evidence="2">
    <name type="scientific">Culex pipiens</name>
    <name type="common">House mosquito</name>
    <dbReference type="NCBI Taxonomy" id="7175"/>
    <lineage>
        <taxon>Eukaryota</taxon>
        <taxon>Metazoa</taxon>
        <taxon>Ecdysozoa</taxon>
        <taxon>Arthropoda</taxon>
        <taxon>Hexapoda</taxon>
        <taxon>Insecta</taxon>
        <taxon>Pterygota</taxon>
        <taxon>Neoptera</taxon>
        <taxon>Endopterygota</taxon>
        <taxon>Diptera</taxon>
        <taxon>Nematocera</taxon>
        <taxon>Culicoidea</taxon>
        <taxon>Culicidae</taxon>
        <taxon>Culicinae</taxon>
        <taxon>Culicini</taxon>
        <taxon>Culex</taxon>
        <taxon>Culex</taxon>
    </lineage>
</organism>